<sequence>MGYYGKGEGVWTFIRVAFTTFCDLILCLSLPYHNSFSASSILFELLVKFEDINALGSHVQGWLTLKAQGDDNVNSIVLKFMHDNAPGQAAAYTVEELAERGIHPIFWPAFSPDLNPIEAVWNRMKGYIGRY</sequence>
<protein>
    <recommendedName>
        <fullName evidence="2">Tc1-like transposase DDE domain-containing protein</fullName>
    </recommendedName>
</protein>
<organism evidence="3 4">
    <name type="scientific">Clathrospora elynae</name>
    <dbReference type="NCBI Taxonomy" id="706981"/>
    <lineage>
        <taxon>Eukaryota</taxon>
        <taxon>Fungi</taxon>
        <taxon>Dikarya</taxon>
        <taxon>Ascomycota</taxon>
        <taxon>Pezizomycotina</taxon>
        <taxon>Dothideomycetes</taxon>
        <taxon>Pleosporomycetidae</taxon>
        <taxon>Pleosporales</taxon>
        <taxon>Diademaceae</taxon>
        <taxon>Clathrospora</taxon>
    </lineage>
</organism>
<feature type="transmembrane region" description="Helical" evidence="1">
    <location>
        <begin position="12"/>
        <end position="32"/>
    </location>
</feature>
<evidence type="ECO:0000313" key="4">
    <source>
        <dbReference type="Proteomes" id="UP000800038"/>
    </source>
</evidence>
<dbReference type="InterPro" id="IPR038717">
    <property type="entry name" value="Tc1-like_DDE_dom"/>
</dbReference>
<keyword evidence="1" id="KW-0472">Membrane</keyword>
<dbReference type="AlphaFoldDB" id="A0A6A5SAM2"/>
<dbReference type="EMBL" id="ML976183">
    <property type="protein sequence ID" value="KAF1936528.1"/>
    <property type="molecule type" value="Genomic_DNA"/>
</dbReference>
<reference evidence="3" key="1">
    <citation type="journal article" date="2020" name="Stud. Mycol.">
        <title>101 Dothideomycetes genomes: a test case for predicting lifestyles and emergence of pathogens.</title>
        <authorList>
            <person name="Haridas S."/>
            <person name="Albert R."/>
            <person name="Binder M."/>
            <person name="Bloem J."/>
            <person name="Labutti K."/>
            <person name="Salamov A."/>
            <person name="Andreopoulos B."/>
            <person name="Baker S."/>
            <person name="Barry K."/>
            <person name="Bills G."/>
            <person name="Bluhm B."/>
            <person name="Cannon C."/>
            <person name="Castanera R."/>
            <person name="Culley D."/>
            <person name="Daum C."/>
            <person name="Ezra D."/>
            <person name="Gonzalez J."/>
            <person name="Henrissat B."/>
            <person name="Kuo A."/>
            <person name="Liang C."/>
            <person name="Lipzen A."/>
            <person name="Lutzoni F."/>
            <person name="Magnuson J."/>
            <person name="Mondo S."/>
            <person name="Nolan M."/>
            <person name="Ohm R."/>
            <person name="Pangilinan J."/>
            <person name="Park H.-J."/>
            <person name="Ramirez L."/>
            <person name="Alfaro M."/>
            <person name="Sun H."/>
            <person name="Tritt A."/>
            <person name="Yoshinaga Y."/>
            <person name="Zwiers L.-H."/>
            <person name="Turgeon B."/>
            <person name="Goodwin S."/>
            <person name="Spatafora J."/>
            <person name="Crous P."/>
            <person name="Grigoriev I."/>
        </authorList>
    </citation>
    <scope>NUCLEOTIDE SEQUENCE</scope>
    <source>
        <strain evidence="3">CBS 161.51</strain>
    </source>
</reference>
<dbReference type="Gene3D" id="3.30.420.10">
    <property type="entry name" value="Ribonuclease H-like superfamily/Ribonuclease H"/>
    <property type="match status" value="1"/>
</dbReference>
<feature type="domain" description="Tc1-like transposase DDE" evidence="2">
    <location>
        <begin position="82"/>
        <end position="127"/>
    </location>
</feature>
<dbReference type="Proteomes" id="UP000800038">
    <property type="component" value="Unassembled WGS sequence"/>
</dbReference>
<evidence type="ECO:0000313" key="3">
    <source>
        <dbReference type="EMBL" id="KAF1936528.1"/>
    </source>
</evidence>
<dbReference type="InterPro" id="IPR036397">
    <property type="entry name" value="RNaseH_sf"/>
</dbReference>
<dbReference type="Pfam" id="PF13358">
    <property type="entry name" value="DDE_3"/>
    <property type="match status" value="1"/>
</dbReference>
<evidence type="ECO:0000259" key="2">
    <source>
        <dbReference type="Pfam" id="PF13358"/>
    </source>
</evidence>
<accession>A0A6A5SAM2</accession>
<name>A0A6A5SAM2_9PLEO</name>
<gene>
    <name evidence="3" type="ORF">EJ02DRAFT_358894</name>
</gene>
<keyword evidence="1" id="KW-0812">Transmembrane</keyword>
<dbReference type="OrthoDB" id="3599154at2759"/>
<keyword evidence="1" id="KW-1133">Transmembrane helix</keyword>
<proteinExistence type="predicted"/>
<dbReference type="GO" id="GO:0003676">
    <property type="term" value="F:nucleic acid binding"/>
    <property type="evidence" value="ECO:0007669"/>
    <property type="project" value="InterPro"/>
</dbReference>
<evidence type="ECO:0000256" key="1">
    <source>
        <dbReference type="SAM" id="Phobius"/>
    </source>
</evidence>
<keyword evidence="4" id="KW-1185">Reference proteome</keyword>